<proteinExistence type="predicted"/>
<protein>
    <recommendedName>
        <fullName evidence="2">Endonuclease/exonuclease/phosphatase domain-containing protein</fullName>
    </recommendedName>
</protein>
<gene>
    <name evidence="1" type="ORF">FSB_LOCUS15845</name>
</gene>
<dbReference type="SUPFAM" id="SSF56219">
    <property type="entry name" value="DNase I-like"/>
    <property type="match status" value="1"/>
</dbReference>
<dbReference type="InterPro" id="IPR036691">
    <property type="entry name" value="Endo/exonu/phosph_ase_sf"/>
</dbReference>
<organism evidence="1">
    <name type="scientific">Fagus sylvatica</name>
    <name type="common">Beechnut</name>
    <dbReference type="NCBI Taxonomy" id="28930"/>
    <lineage>
        <taxon>Eukaryota</taxon>
        <taxon>Viridiplantae</taxon>
        <taxon>Streptophyta</taxon>
        <taxon>Embryophyta</taxon>
        <taxon>Tracheophyta</taxon>
        <taxon>Spermatophyta</taxon>
        <taxon>Magnoliopsida</taxon>
        <taxon>eudicotyledons</taxon>
        <taxon>Gunneridae</taxon>
        <taxon>Pentapetalae</taxon>
        <taxon>rosids</taxon>
        <taxon>fabids</taxon>
        <taxon>Fagales</taxon>
        <taxon>Fagaceae</taxon>
        <taxon>Fagus</taxon>
    </lineage>
</organism>
<dbReference type="PANTHER" id="PTHR33710:SF71">
    <property type="entry name" value="ENDONUCLEASE_EXONUCLEASE_PHOSPHATASE DOMAIN-CONTAINING PROTEIN"/>
    <property type="match status" value="1"/>
</dbReference>
<dbReference type="EMBL" id="OIVN01000961">
    <property type="protein sequence ID" value="SPC87963.1"/>
    <property type="molecule type" value="Genomic_DNA"/>
</dbReference>
<accession>A0A2N9FLB1</accession>
<dbReference type="AlphaFoldDB" id="A0A2N9FLB1"/>
<dbReference type="PANTHER" id="PTHR33710">
    <property type="entry name" value="BNAC02G09200D PROTEIN"/>
    <property type="match status" value="1"/>
</dbReference>
<reference evidence="1" key="1">
    <citation type="submission" date="2018-02" db="EMBL/GenBank/DDBJ databases">
        <authorList>
            <person name="Cohen D.B."/>
            <person name="Kent A.D."/>
        </authorList>
    </citation>
    <scope>NUCLEOTIDE SEQUENCE</scope>
</reference>
<evidence type="ECO:0008006" key="2">
    <source>
        <dbReference type="Google" id="ProtNLM"/>
    </source>
</evidence>
<dbReference type="Gene3D" id="3.60.10.10">
    <property type="entry name" value="Endonuclease/exonuclease/phosphatase"/>
    <property type="match status" value="1"/>
</dbReference>
<sequence>MLESISGPWVCFGDFIIVISDDEKAGGKLGSFSTPNYLKDMLFNLGVVDLGYSGNKFTWHNKSWGRHAIRERLDRGIASIDWRLKFPKVIIHHLGTINSDNCPILLVTNPSEDSTPRPFRLEAAWTRDPRCHGVIQRAWNKEVRGSRGYRLDRMQQSTCEAFKKWNKKEFGHTQERIKVLSFQLQEIQKEEPTEENCKVEVKLQAGMNEWLAGDELLWR</sequence>
<evidence type="ECO:0000313" key="1">
    <source>
        <dbReference type="EMBL" id="SPC87963.1"/>
    </source>
</evidence>
<name>A0A2N9FLB1_FAGSY</name>